<reference evidence="3" key="1">
    <citation type="submission" date="2017-03" db="EMBL/GenBank/DDBJ databases">
        <title>Genomes of endolithic fungi from Antarctica.</title>
        <authorList>
            <person name="Coleine C."/>
            <person name="Masonjones S."/>
            <person name="Stajich J.E."/>
        </authorList>
    </citation>
    <scope>NUCLEOTIDE SEQUENCE [LARGE SCALE GENOMIC DNA]</scope>
    <source>
        <strain evidence="3">CCFEE 5527</strain>
    </source>
</reference>
<dbReference type="InParanoid" id="A0A1V8TF36"/>
<dbReference type="Proteomes" id="UP000192596">
    <property type="component" value="Unassembled WGS sequence"/>
</dbReference>
<organism evidence="2 3">
    <name type="scientific">Cryoendolithus antarcticus</name>
    <dbReference type="NCBI Taxonomy" id="1507870"/>
    <lineage>
        <taxon>Eukaryota</taxon>
        <taxon>Fungi</taxon>
        <taxon>Dikarya</taxon>
        <taxon>Ascomycota</taxon>
        <taxon>Pezizomycotina</taxon>
        <taxon>Dothideomycetes</taxon>
        <taxon>Dothideomycetidae</taxon>
        <taxon>Cladosporiales</taxon>
        <taxon>Cladosporiaceae</taxon>
        <taxon>Cryoendolithus</taxon>
    </lineage>
</organism>
<protein>
    <submittedName>
        <fullName evidence="2">Uncharacterized protein</fullName>
    </submittedName>
</protein>
<proteinExistence type="predicted"/>
<dbReference type="EMBL" id="NAJO01000009">
    <property type="protein sequence ID" value="OQO09985.1"/>
    <property type="molecule type" value="Genomic_DNA"/>
</dbReference>
<accession>A0A1V8TF36</accession>
<sequence length="244" mass="26642">MSMGSTEGFEREVQRHRQQSAPGVGVPFTKRARVIPIDLFQQSPPIERSDMVSRVSALPATITTTSIRDWDETSRVRNTSVSDASGASNKLIPGVVDVKMAHESVAHTGPPAPTKLLSPIPATLSTLIATSTRPANTDSPREVECYTYYHGVYSSFAIVGVSWDETLFRDGEGLKQAVKTCGTLTKWNFDTTWREEHRAFTWRAKGQLPIGCARCINRMIPGAGGPVDFVHCTGVQLSDHGDPT</sequence>
<evidence type="ECO:0000313" key="2">
    <source>
        <dbReference type="EMBL" id="OQO09985.1"/>
    </source>
</evidence>
<evidence type="ECO:0000313" key="3">
    <source>
        <dbReference type="Proteomes" id="UP000192596"/>
    </source>
</evidence>
<dbReference type="AlphaFoldDB" id="A0A1V8TF36"/>
<name>A0A1V8TF36_9PEZI</name>
<keyword evidence="3" id="KW-1185">Reference proteome</keyword>
<feature type="region of interest" description="Disordered" evidence="1">
    <location>
        <begin position="1"/>
        <end position="24"/>
    </location>
</feature>
<gene>
    <name evidence="2" type="ORF">B0A48_04340</name>
</gene>
<evidence type="ECO:0000256" key="1">
    <source>
        <dbReference type="SAM" id="MobiDB-lite"/>
    </source>
</evidence>
<comment type="caution">
    <text evidence="2">The sequence shown here is derived from an EMBL/GenBank/DDBJ whole genome shotgun (WGS) entry which is preliminary data.</text>
</comment>